<keyword evidence="4 11" id="KW-0813">Transport</keyword>
<dbReference type="AlphaFoldDB" id="A0A1E3Q985"/>
<sequence>MKNDAEKVRIEILKNEIVQRNLEIHSLESIAKELPKTSSPVVRCISPESTTWSSTCPSSGSGSPDPTCFSDIDGTSGAAAFVPSDQRYFYNYAVMNGTSTSSRVIETLQSTIDTLKRELNVQTERAREERRNRETVQRKLESQNEQFDRIRHQNDMFNSILDRKDRKLEELEKRHAIDIELRNVAEGEMKTIKERIHELEVENAREREAKLHAHSSYDALVTSNRQSAARFREEVKLLKHEMERIKNNRKEDIQQLQLLESNLVSMSAEKDRIIKLQQSATAVRNEQIENVQAVLKELQKRVQNYGVCDDEILRQVNEELERIHWMSRNSSEESVGEAHKRN</sequence>
<evidence type="ECO:0000313" key="14">
    <source>
        <dbReference type="Proteomes" id="UP000094385"/>
    </source>
</evidence>
<dbReference type="STRING" id="675824.A0A1E3Q985"/>
<accession>A0A1E3Q985</accession>
<name>A0A1E3Q985_LIPST</name>
<evidence type="ECO:0000256" key="10">
    <source>
        <dbReference type="ARBA" id="ARBA00024975"/>
    </source>
</evidence>
<dbReference type="GO" id="GO:0048309">
    <property type="term" value="P:endoplasmic reticulum inheritance"/>
    <property type="evidence" value="ECO:0007669"/>
    <property type="project" value="InterPro"/>
</dbReference>
<comment type="function">
    <text evidence="10">RNA-binding protein that binds specific mRNAs including the ASH1 mRNA, coding for a repressor of the HO endonuclease. Part of the mRNA localization machinery that restricts accumulation of certain proteins to the bud and in the daughter cell. Required for the delivery of cortical endoplasmic reticulum into the emerging bud.</text>
</comment>
<evidence type="ECO:0000256" key="4">
    <source>
        <dbReference type="ARBA" id="ARBA00022448"/>
    </source>
</evidence>
<organism evidence="13 14">
    <name type="scientific">Lipomyces starkeyi NRRL Y-11557</name>
    <dbReference type="NCBI Taxonomy" id="675824"/>
    <lineage>
        <taxon>Eukaryota</taxon>
        <taxon>Fungi</taxon>
        <taxon>Dikarya</taxon>
        <taxon>Ascomycota</taxon>
        <taxon>Saccharomycotina</taxon>
        <taxon>Lipomycetes</taxon>
        <taxon>Lipomycetales</taxon>
        <taxon>Lipomycetaceae</taxon>
        <taxon>Lipomyces</taxon>
    </lineage>
</organism>
<evidence type="ECO:0000313" key="13">
    <source>
        <dbReference type="EMBL" id="ODQ74180.1"/>
    </source>
</evidence>
<evidence type="ECO:0000256" key="11">
    <source>
        <dbReference type="RuleBase" id="RU362142"/>
    </source>
</evidence>
<evidence type="ECO:0000256" key="5">
    <source>
        <dbReference type="ARBA" id="ARBA00022816"/>
    </source>
</evidence>
<keyword evidence="7 11" id="KW-0694">RNA-binding</keyword>
<dbReference type="Proteomes" id="UP000094385">
    <property type="component" value="Unassembled WGS sequence"/>
</dbReference>
<evidence type="ECO:0000256" key="2">
    <source>
        <dbReference type="ARBA" id="ARBA00008123"/>
    </source>
</evidence>
<keyword evidence="9 11" id="KW-0472">Membrane</keyword>
<comment type="subcellular location">
    <subcellularLocation>
        <location evidence="1 11">Endoplasmic reticulum membrane</location>
        <topology evidence="1 11">Peripheral membrane protein</topology>
    </subcellularLocation>
</comment>
<evidence type="ECO:0000256" key="1">
    <source>
        <dbReference type="ARBA" id="ARBA00004406"/>
    </source>
</evidence>
<feature type="region of interest" description="Disordered" evidence="12">
    <location>
        <begin position="124"/>
        <end position="144"/>
    </location>
</feature>
<dbReference type="InterPro" id="IPR031398">
    <property type="entry name" value="She3"/>
</dbReference>
<comment type="similarity">
    <text evidence="2 11">Belongs to the SHE3 family.</text>
</comment>
<dbReference type="GO" id="GO:0003723">
    <property type="term" value="F:RNA binding"/>
    <property type="evidence" value="ECO:0007669"/>
    <property type="project" value="UniProtKB-KW"/>
</dbReference>
<gene>
    <name evidence="11" type="primary">SHE3</name>
    <name evidence="13" type="ORF">LIPSTDRAFT_69742</name>
</gene>
<proteinExistence type="inferred from homology"/>
<evidence type="ECO:0000256" key="12">
    <source>
        <dbReference type="SAM" id="MobiDB-lite"/>
    </source>
</evidence>
<evidence type="ECO:0000256" key="6">
    <source>
        <dbReference type="ARBA" id="ARBA00022824"/>
    </source>
</evidence>
<keyword evidence="8" id="KW-0175">Coiled coil</keyword>
<reference evidence="13 14" key="1">
    <citation type="journal article" date="2016" name="Proc. Natl. Acad. Sci. U.S.A.">
        <title>Comparative genomics of biotechnologically important yeasts.</title>
        <authorList>
            <person name="Riley R."/>
            <person name="Haridas S."/>
            <person name="Wolfe K.H."/>
            <person name="Lopes M.R."/>
            <person name="Hittinger C.T."/>
            <person name="Goeker M."/>
            <person name="Salamov A.A."/>
            <person name="Wisecaver J.H."/>
            <person name="Long T.M."/>
            <person name="Calvey C.H."/>
            <person name="Aerts A.L."/>
            <person name="Barry K.W."/>
            <person name="Choi C."/>
            <person name="Clum A."/>
            <person name="Coughlan A.Y."/>
            <person name="Deshpande S."/>
            <person name="Douglass A.P."/>
            <person name="Hanson S.J."/>
            <person name="Klenk H.-P."/>
            <person name="LaButti K.M."/>
            <person name="Lapidus A."/>
            <person name="Lindquist E.A."/>
            <person name="Lipzen A.M."/>
            <person name="Meier-Kolthoff J.P."/>
            <person name="Ohm R.A."/>
            <person name="Otillar R.P."/>
            <person name="Pangilinan J.L."/>
            <person name="Peng Y."/>
            <person name="Rokas A."/>
            <person name="Rosa C.A."/>
            <person name="Scheuner C."/>
            <person name="Sibirny A.A."/>
            <person name="Slot J.C."/>
            <person name="Stielow J.B."/>
            <person name="Sun H."/>
            <person name="Kurtzman C.P."/>
            <person name="Blackwell M."/>
            <person name="Grigoriev I.V."/>
            <person name="Jeffries T.W."/>
        </authorList>
    </citation>
    <scope>NUCLEOTIDE SEQUENCE [LARGE SCALE GENOMIC DNA]</scope>
    <source>
        <strain evidence="13 14">NRRL Y-11557</strain>
    </source>
</reference>
<keyword evidence="14" id="KW-1185">Reference proteome</keyword>
<evidence type="ECO:0000256" key="3">
    <source>
        <dbReference type="ARBA" id="ARBA00019884"/>
    </source>
</evidence>
<dbReference type="EMBL" id="KV454292">
    <property type="protein sequence ID" value="ODQ74180.1"/>
    <property type="molecule type" value="Genomic_DNA"/>
</dbReference>
<keyword evidence="5 11" id="KW-0509">mRNA transport</keyword>
<evidence type="ECO:0000256" key="7">
    <source>
        <dbReference type="ARBA" id="ARBA00022884"/>
    </source>
</evidence>
<dbReference type="OrthoDB" id="6088208at2759"/>
<dbReference type="GO" id="GO:0005789">
    <property type="term" value="C:endoplasmic reticulum membrane"/>
    <property type="evidence" value="ECO:0007669"/>
    <property type="project" value="UniProtKB-SubCell"/>
</dbReference>
<evidence type="ECO:0000256" key="8">
    <source>
        <dbReference type="ARBA" id="ARBA00023054"/>
    </source>
</evidence>
<dbReference type="Pfam" id="PF17078">
    <property type="entry name" value="SHE3"/>
    <property type="match status" value="1"/>
</dbReference>
<evidence type="ECO:0000256" key="9">
    <source>
        <dbReference type="ARBA" id="ARBA00023136"/>
    </source>
</evidence>
<protein>
    <recommendedName>
        <fullName evidence="3 11">SWI5-dependent HO expression protein 3</fullName>
    </recommendedName>
</protein>
<keyword evidence="6 11" id="KW-0256">Endoplasmic reticulum</keyword>
<dbReference type="GO" id="GO:0051028">
    <property type="term" value="P:mRNA transport"/>
    <property type="evidence" value="ECO:0007669"/>
    <property type="project" value="UniProtKB-UniRule"/>
</dbReference>